<accession>A0A382STZ4</accession>
<dbReference type="EMBL" id="UINC01131158">
    <property type="protein sequence ID" value="SVD12697.1"/>
    <property type="molecule type" value="Genomic_DNA"/>
</dbReference>
<sequence>MQKLIIILFAISVCFAITKTDLSDR</sequence>
<name>A0A382STZ4_9ZZZZ</name>
<proteinExistence type="predicted"/>
<gene>
    <name evidence="1" type="ORF">METZ01_LOCUS365551</name>
</gene>
<protein>
    <submittedName>
        <fullName evidence="1">Uncharacterized protein</fullName>
    </submittedName>
</protein>
<reference evidence="1" key="1">
    <citation type="submission" date="2018-05" db="EMBL/GenBank/DDBJ databases">
        <authorList>
            <person name="Lanie J.A."/>
            <person name="Ng W.-L."/>
            <person name="Kazmierczak K.M."/>
            <person name="Andrzejewski T.M."/>
            <person name="Davidsen T.M."/>
            <person name="Wayne K.J."/>
            <person name="Tettelin H."/>
            <person name="Glass J.I."/>
            <person name="Rusch D."/>
            <person name="Podicherti R."/>
            <person name="Tsui H.-C.T."/>
            <person name="Winkler M.E."/>
        </authorList>
    </citation>
    <scope>NUCLEOTIDE SEQUENCE</scope>
</reference>
<organism evidence="1">
    <name type="scientific">marine metagenome</name>
    <dbReference type="NCBI Taxonomy" id="408172"/>
    <lineage>
        <taxon>unclassified sequences</taxon>
        <taxon>metagenomes</taxon>
        <taxon>ecological metagenomes</taxon>
    </lineage>
</organism>
<dbReference type="AlphaFoldDB" id="A0A382STZ4"/>
<feature type="non-terminal residue" evidence="1">
    <location>
        <position position="25"/>
    </location>
</feature>
<evidence type="ECO:0000313" key="1">
    <source>
        <dbReference type="EMBL" id="SVD12697.1"/>
    </source>
</evidence>